<dbReference type="EMBL" id="CP020991">
    <property type="protein sequence ID" value="AUO18573.1"/>
    <property type="molecule type" value="Genomic_DNA"/>
</dbReference>
<keyword evidence="12" id="KW-1185">Reference proteome</keyword>
<dbReference type="NCBIfam" id="NF002600">
    <property type="entry name" value="PRK02256.1"/>
    <property type="match status" value="1"/>
</dbReference>
<gene>
    <name evidence="11" type="ORF">B9O19_00389</name>
</gene>
<evidence type="ECO:0000256" key="9">
    <source>
        <dbReference type="RuleBase" id="RU004386"/>
    </source>
</evidence>
<comment type="cofactor">
    <cofactor evidence="1 10">
        <name>Zn(2+)</name>
        <dbReference type="ChEBI" id="CHEBI:29105"/>
    </cofactor>
</comment>
<dbReference type="GO" id="GO:0006508">
    <property type="term" value="P:proteolysis"/>
    <property type="evidence" value="ECO:0007669"/>
    <property type="project" value="UniProtKB-KW"/>
</dbReference>
<dbReference type="PRINTS" id="PR00932">
    <property type="entry name" value="AMINO1PTASE"/>
</dbReference>
<evidence type="ECO:0000313" key="11">
    <source>
        <dbReference type="EMBL" id="AUO18573.1"/>
    </source>
</evidence>
<evidence type="ECO:0000256" key="1">
    <source>
        <dbReference type="ARBA" id="ARBA00001947"/>
    </source>
</evidence>
<keyword evidence="5 9" id="KW-0479">Metal-binding</keyword>
<dbReference type="Gene3D" id="3.40.630.10">
    <property type="entry name" value="Zn peptidases"/>
    <property type="match status" value="1"/>
</dbReference>
<keyword evidence="7 9" id="KW-0862">Zinc</keyword>
<dbReference type="Gene3D" id="2.30.250.10">
    <property type="entry name" value="Aminopeptidase i, Domain 2"/>
    <property type="match status" value="1"/>
</dbReference>
<sequence>MSNETEKNLFYENKNQYSSLSETDKKNMAAYSSEYRSFLDMSKTEREFAVNAQKYLETNGFVPLSSKDSLKAGDKVYTVNRGKGIIAAVIGSEDITNGTSIVGAHIDSPRLDLKPNPLYEDSHFAYFKTHYYGGIKKYQWTTIPLALHGVATLQDGTQIQISIGEEDDDPTFVISDLLPHFAKDQMQKKLAEAIPGESLNIILGNIEGKDCGEDVKEKVKYNILNLLNEKYDICEEDFISSEIEAVPAYKARDLGFDRSMVAGYGQDDRVCAYAALRSVADVKKPKYTAVCLLVDKEEIGSVGNTGMRSRYFENVLAKIVDKSVKDYNDIKLRDTISNSICLSADVCAAFDPNFPEASEKRNASLVNGGIGVMKYSGSGGKSGSSDANAELMAQIRKIFNENDVKWQSGELGKIDGGGGGTIAGFVANLDMDVVDVGVPILSMHSPYEIAGKLDIYMAYKGYKAFYER</sequence>
<dbReference type="SUPFAM" id="SSF53187">
    <property type="entry name" value="Zn-dependent exopeptidases"/>
    <property type="match status" value="1"/>
</dbReference>
<evidence type="ECO:0000256" key="8">
    <source>
        <dbReference type="ARBA" id="ARBA00023049"/>
    </source>
</evidence>
<dbReference type="AlphaFoldDB" id="A0A2K9NZW5"/>
<proteinExistence type="inferred from homology"/>
<dbReference type="KEGG" id="mpec:B9O19_00389"/>
<dbReference type="GO" id="GO:0008237">
    <property type="term" value="F:metallopeptidase activity"/>
    <property type="evidence" value="ECO:0007669"/>
    <property type="project" value="UniProtKB-KW"/>
</dbReference>
<dbReference type="GeneID" id="98061817"/>
<dbReference type="PANTHER" id="PTHR28570:SF2">
    <property type="entry name" value="M18 FAMILY AMINOPEPTIDASE 1-RELATED"/>
    <property type="match status" value="1"/>
</dbReference>
<dbReference type="EC" id="3.4.11.-" evidence="10"/>
<dbReference type="Proteomes" id="UP000235589">
    <property type="component" value="Chromosome"/>
</dbReference>
<keyword evidence="4 9" id="KW-0645">Protease</keyword>
<dbReference type="PANTHER" id="PTHR28570">
    <property type="entry name" value="ASPARTYL AMINOPEPTIDASE"/>
    <property type="match status" value="1"/>
</dbReference>
<evidence type="ECO:0000256" key="5">
    <source>
        <dbReference type="ARBA" id="ARBA00022723"/>
    </source>
</evidence>
<keyword evidence="6 9" id="KW-0378">Hydrolase</keyword>
<organism evidence="11 12">
    <name type="scientific">Monoglobus pectinilyticus</name>
    <dbReference type="NCBI Taxonomy" id="1981510"/>
    <lineage>
        <taxon>Bacteria</taxon>
        <taxon>Bacillati</taxon>
        <taxon>Bacillota</taxon>
        <taxon>Clostridia</taxon>
        <taxon>Monoglobales</taxon>
        <taxon>Monoglobaceae</taxon>
        <taxon>Monoglobus</taxon>
    </lineage>
</organism>
<accession>A0A2K9NZW5</accession>
<dbReference type="Pfam" id="PF02127">
    <property type="entry name" value="Peptidase_M18"/>
    <property type="match status" value="1"/>
</dbReference>
<evidence type="ECO:0000256" key="6">
    <source>
        <dbReference type="ARBA" id="ARBA00022801"/>
    </source>
</evidence>
<evidence type="ECO:0000256" key="10">
    <source>
        <dbReference type="RuleBase" id="RU004387"/>
    </source>
</evidence>
<evidence type="ECO:0000313" key="12">
    <source>
        <dbReference type="Proteomes" id="UP000235589"/>
    </source>
</evidence>
<keyword evidence="8 9" id="KW-0482">Metalloprotease</keyword>
<dbReference type="GO" id="GO:0005737">
    <property type="term" value="C:cytoplasm"/>
    <property type="evidence" value="ECO:0007669"/>
    <property type="project" value="UniProtKB-ARBA"/>
</dbReference>
<dbReference type="InterPro" id="IPR023358">
    <property type="entry name" value="Peptidase_M18_dom2"/>
</dbReference>
<evidence type="ECO:0000256" key="4">
    <source>
        <dbReference type="ARBA" id="ARBA00022670"/>
    </source>
</evidence>
<evidence type="ECO:0000256" key="2">
    <source>
        <dbReference type="ARBA" id="ARBA00008290"/>
    </source>
</evidence>
<dbReference type="OrthoDB" id="89722at2"/>
<comment type="similarity">
    <text evidence="2 9">Belongs to the peptidase M18 family.</text>
</comment>
<dbReference type="GO" id="GO:0004177">
    <property type="term" value="F:aminopeptidase activity"/>
    <property type="evidence" value="ECO:0007669"/>
    <property type="project" value="UniProtKB-KW"/>
</dbReference>
<evidence type="ECO:0000256" key="7">
    <source>
        <dbReference type="ARBA" id="ARBA00022833"/>
    </source>
</evidence>
<dbReference type="SUPFAM" id="SSF101821">
    <property type="entry name" value="Aminopeptidase/glucanase lid domain"/>
    <property type="match status" value="1"/>
</dbReference>
<evidence type="ECO:0000256" key="3">
    <source>
        <dbReference type="ARBA" id="ARBA00022438"/>
    </source>
</evidence>
<reference evidence="11 12" key="1">
    <citation type="submission" date="2017-04" db="EMBL/GenBank/DDBJ databases">
        <title>Monoglobus pectinilyticus 14 draft genome.</title>
        <authorList>
            <person name="Kim C."/>
            <person name="Rosendale D.I."/>
            <person name="Kelly W.J."/>
            <person name="Tannock G.W."/>
            <person name="Patchett M.L."/>
            <person name="Jordens J.Z."/>
        </authorList>
    </citation>
    <scope>NUCLEOTIDE SEQUENCE [LARGE SCALE GENOMIC DNA]</scope>
    <source>
        <strain evidence="11 12">14</strain>
    </source>
</reference>
<protein>
    <recommendedName>
        <fullName evidence="10">M18 family aminopeptidase</fullName>
        <ecNumber evidence="10">3.4.11.-</ecNumber>
    </recommendedName>
</protein>
<dbReference type="RefSeq" id="WP_102364866.1">
    <property type="nucleotide sequence ID" value="NZ_CP020991.1"/>
</dbReference>
<dbReference type="InterPro" id="IPR001948">
    <property type="entry name" value="Peptidase_M18"/>
</dbReference>
<dbReference type="GO" id="GO:0008270">
    <property type="term" value="F:zinc ion binding"/>
    <property type="evidence" value="ECO:0007669"/>
    <property type="project" value="InterPro"/>
</dbReference>
<keyword evidence="3 9" id="KW-0031">Aminopeptidase</keyword>
<name>A0A2K9NZW5_9FIRM</name>